<reference evidence="1 2" key="1">
    <citation type="submission" date="2019-05" db="EMBL/GenBank/DDBJ databases">
        <authorList>
            <consortium name="Pathogen Informatics"/>
        </authorList>
    </citation>
    <scope>NUCLEOTIDE SEQUENCE [LARGE SCALE GENOMIC DNA]</scope>
    <source>
        <strain evidence="1 2">NCTC503</strain>
    </source>
</reference>
<organism evidence="1 2">
    <name type="scientific">Hathewaya histolytica</name>
    <name type="common">Clostridium histolyticum</name>
    <dbReference type="NCBI Taxonomy" id="1498"/>
    <lineage>
        <taxon>Bacteria</taxon>
        <taxon>Bacillati</taxon>
        <taxon>Bacillota</taxon>
        <taxon>Clostridia</taxon>
        <taxon>Eubacteriales</taxon>
        <taxon>Clostridiaceae</taxon>
        <taxon>Hathewaya</taxon>
    </lineage>
</organism>
<evidence type="ECO:0000313" key="1">
    <source>
        <dbReference type="EMBL" id="VTQ85273.1"/>
    </source>
</evidence>
<proteinExistence type="predicted"/>
<sequence length="59" mass="7312">MRYTRDFDEFKEFEIIKGEDFQEVRREDRNHKKHKRCGDIKIKAKCVNVFLCPQKKHDK</sequence>
<name>A0A4U9R5E5_HATHI</name>
<dbReference type="Proteomes" id="UP000308489">
    <property type="component" value="Chromosome 1"/>
</dbReference>
<dbReference type="AlphaFoldDB" id="A0A4U9R5E5"/>
<dbReference type="EMBL" id="LR590481">
    <property type="protein sequence ID" value="VTQ85273.1"/>
    <property type="molecule type" value="Genomic_DNA"/>
</dbReference>
<evidence type="ECO:0000313" key="2">
    <source>
        <dbReference type="Proteomes" id="UP000308489"/>
    </source>
</evidence>
<gene>
    <name evidence="1" type="ORF">NCTC503_00732</name>
</gene>
<dbReference type="KEGG" id="hhw:NCTC503_00732"/>
<keyword evidence="2" id="KW-1185">Reference proteome</keyword>
<accession>A0A4U9R5E5</accession>
<protein>
    <submittedName>
        <fullName evidence="1">Uncharacterized protein</fullName>
    </submittedName>
</protein>
<dbReference type="RefSeq" id="WP_138209460.1">
    <property type="nucleotide sequence ID" value="NZ_CBCRUQ010000001.1"/>
</dbReference>